<evidence type="ECO:0000313" key="2">
    <source>
        <dbReference type="EMBL" id="JAT21875.1"/>
    </source>
</evidence>
<evidence type="ECO:0000256" key="1">
    <source>
        <dbReference type="SAM" id="MobiDB-lite"/>
    </source>
</evidence>
<reference evidence="2" key="1">
    <citation type="submission" date="2015-11" db="EMBL/GenBank/DDBJ databases">
        <title>De novo transcriptome assembly of four potential Pierce s Disease insect vectors from Arizona vineyards.</title>
        <authorList>
            <person name="Tassone E.E."/>
        </authorList>
    </citation>
    <scope>NUCLEOTIDE SEQUENCE</scope>
</reference>
<sequence length="128" mass="14529">MPFSLNPGNLSCLAKEGLMDFDDDEFSVDKLQTFLKDQENKLKSDLVSLQKNKGLKFQSPTVGSHEEKAYRNGLDGNSLEKSTYPQTSSNIMLDDKATNVRVINYREKQKEKQSCPNLVLKLVKMQPK</sequence>
<protein>
    <submittedName>
        <fullName evidence="2">Uncharacterized protein</fullName>
    </submittedName>
</protein>
<proteinExistence type="predicted"/>
<gene>
    <name evidence="2" type="ORF">g.21181</name>
</gene>
<name>A0A1B6LDX4_9HEMI</name>
<accession>A0A1B6LDX4</accession>
<feature type="region of interest" description="Disordered" evidence="1">
    <location>
        <begin position="58"/>
        <end position="85"/>
    </location>
</feature>
<dbReference type="AlphaFoldDB" id="A0A1B6LDX4"/>
<dbReference type="EMBL" id="GEBQ01018102">
    <property type="protein sequence ID" value="JAT21875.1"/>
    <property type="molecule type" value="Transcribed_RNA"/>
</dbReference>
<organism evidence="2">
    <name type="scientific">Graphocephala atropunctata</name>
    <dbReference type="NCBI Taxonomy" id="36148"/>
    <lineage>
        <taxon>Eukaryota</taxon>
        <taxon>Metazoa</taxon>
        <taxon>Ecdysozoa</taxon>
        <taxon>Arthropoda</taxon>
        <taxon>Hexapoda</taxon>
        <taxon>Insecta</taxon>
        <taxon>Pterygota</taxon>
        <taxon>Neoptera</taxon>
        <taxon>Paraneoptera</taxon>
        <taxon>Hemiptera</taxon>
        <taxon>Auchenorrhyncha</taxon>
        <taxon>Membracoidea</taxon>
        <taxon>Cicadellidae</taxon>
        <taxon>Cicadellinae</taxon>
        <taxon>Cicadellini</taxon>
        <taxon>Graphocephala</taxon>
    </lineage>
</organism>